<accession>A0A3P1CAV7</accession>
<reference evidence="3 4" key="1">
    <citation type="submission" date="2018-11" db="EMBL/GenBank/DDBJ databases">
        <authorList>
            <person name="Zhou Z."/>
            <person name="Wang G."/>
        </authorList>
    </citation>
    <scope>NUCLEOTIDE SEQUENCE [LARGE SCALE GENOMIC DNA]</scope>
    <source>
        <strain evidence="3 4">KCTC42998</strain>
    </source>
</reference>
<dbReference type="AlphaFoldDB" id="A0A3P1CAV7"/>
<keyword evidence="1" id="KW-0732">Signal</keyword>
<protein>
    <submittedName>
        <fullName evidence="3">Steroid delta-isomerase</fullName>
    </submittedName>
</protein>
<evidence type="ECO:0000259" key="2">
    <source>
        <dbReference type="Pfam" id="PF12680"/>
    </source>
</evidence>
<organism evidence="3 4">
    <name type="scientific">Larkinella knui</name>
    <dbReference type="NCBI Taxonomy" id="2025310"/>
    <lineage>
        <taxon>Bacteria</taxon>
        <taxon>Pseudomonadati</taxon>
        <taxon>Bacteroidota</taxon>
        <taxon>Cytophagia</taxon>
        <taxon>Cytophagales</taxon>
        <taxon>Spirosomataceae</taxon>
        <taxon>Larkinella</taxon>
    </lineage>
</organism>
<feature type="signal peptide" evidence="1">
    <location>
        <begin position="1"/>
        <end position="18"/>
    </location>
</feature>
<dbReference type="GO" id="GO:0016853">
    <property type="term" value="F:isomerase activity"/>
    <property type="evidence" value="ECO:0007669"/>
    <property type="project" value="UniProtKB-KW"/>
</dbReference>
<evidence type="ECO:0000313" key="3">
    <source>
        <dbReference type="EMBL" id="RRB10453.1"/>
    </source>
</evidence>
<keyword evidence="4" id="KW-1185">Reference proteome</keyword>
<comment type="caution">
    <text evidence="3">The sequence shown here is derived from an EMBL/GenBank/DDBJ whole genome shotgun (WGS) entry which is preliminary data.</text>
</comment>
<proteinExistence type="predicted"/>
<dbReference type="Gene3D" id="3.10.450.50">
    <property type="match status" value="1"/>
</dbReference>
<gene>
    <name evidence="3" type="ORF">EHT87_29980</name>
</gene>
<dbReference type="EMBL" id="RQJP01000007">
    <property type="protein sequence ID" value="RRB10453.1"/>
    <property type="molecule type" value="Genomic_DNA"/>
</dbReference>
<feature type="domain" description="SnoaL-like" evidence="2">
    <location>
        <begin position="27"/>
        <end position="127"/>
    </location>
</feature>
<dbReference type="Proteomes" id="UP000274271">
    <property type="component" value="Unassembled WGS sequence"/>
</dbReference>
<dbReference type="InterPro" id="IPR032710">
    <property type="entry name" value="NTF2-like_dom_sf"/>
</dbReference>
<dbReference type="InterPro" id="IPR037401">
    <property type="entry name" value="SnoaL-like"/>
</dbReference>
<evidence type="ECO:0000256" key="1">
    <source>
        <dbReference type="SAM" id="SignalP"/>
    </source>
</evidence>
<evidence type="ECO:0000313" key="4">
    <source>
        <dbReference type="Proteomes" id="UP000274271"/>
    </source>
</evidence>
<sequence length="134" mass="15473">MLQRILFLVFWNTAIAFAQQPSPAELVQQQIDAWNAHNVAGFVAPYSDSTALFLFAEKLIRQFHSKAELRTYYARFFENNPALHCEVLNRIVLGNTVIMQEKVTGRADGRTVDSIVTYKIENGKIRRVYFDYKP</sequence>
<dbReference type="OrthoDB" id="9797498at2"/>
<dbReference type="Pfam" id="PF12680">
    <property type="entry name" value="SnoaL_2"/>
    <property type="match status" value="1"/>
</dbReference>
<feature type="chain" id="PRO_5018102878" evidence="1">
    <location>
        <begin position="19"/>
        <end position="134"/>
    </location>
</feature>
<name>A0A3P1CAV7_9BACT</name>
<dbReference type="RefSeq" id="WP_124910464.1">
    <property type="nucleotide sequence ID" value="NZ_RQJP01000007.1"/>
</dbReference>
<keyword evidence="3" id="KW-0413">Isomerase</keyword>
<dbReference type="SUPFAM" id="SSF54427">
    <property type="entry name" value="NTF2-like"/>
    <property type="match status" value="1"/>
</dbReference>